<sequence length="148" mass="17071">MGAPSNQQQNDVLVELILEVKATLESRLDCIEDFIVSLDIRLCQMNEAFSRTSGDVGAGLETLHKDMDYDGPNFHKLAPPGLNSRRYMDSLMKRANEVARKVESSRKITKEFIERLDSMVQECDKALYDRMVHKNWKRTWHPDKVSLD</sequence>
<dbReference type="AlphaFoldDB" id="A0AAP0FN83"/>
<proteinExistence type="predicted"/>
<keyword evidence="2" id="KW-1185">Reference proteome</keyword>
<dbReference type="Proteomes" id="UP001420932">
    <property type="component" value="Unassembled WGS sequence"/>
</dbReference>
<evidence type="ECO:0000313" key="2">
    <source>
        <dbReference type="Proteomes" id="UP001420932"/>
    </source>
</evidence>
<comment type="caution">
    <text evidence="1">The sequence shown here is derived from an EMBL/GenBank/DDBJ whole genome shotgun (WGS) entry which is preliminary data.</text>
</comment>
<reference evidence="1 2" key="1">
    <citation type="submission" date="2024-01" db="EMBL/GenBank/DDBJ databases">
        <title>Genome assemblies of Stephania.</title>
        <authorList>
            <person name="Yang L."/>
        </authorList>
    </citation>
    <scope>NUCLEOTIDE SEQUENCE [LARGE SCALE GENOMIC DNA]</scope>
    <source>
        <strain evidence="1">YNDBR</strain>
        <tissue evidence="1">Leaf</tissue>
    </source>
</reference>
<organism evidence="1 2">
    <name type="scientific">Stephania yunnanensis</name>
    <dbReference type="NCBI Taxonomy" id="152371"/>
    <lineage>
        <taxon>Eukaryota</taxon>
        <taxon>Viridiplantae</taxon>
        <taxon>Streptophyta</taxon>
        <taxon>Embryophyta</taxon>
        <taxon>Tracheophyta</taxon>
        <taxon>Spermatophyta</taxon>
        <taxon>Magnoliopsida</taxon>
        <taxon>Ranunculales</taxon>
        <taxon>Menispermaceae</taxon>
        <taxon>Menispermoideae</taxon>
        <taxon>Cissampelideae</taxon>
        <taxon>Stephania</taxon>
    </lineage>
</organism>
<accession>A0AAP0FN83</accession>
<evidence type="ECO:0000313" key="1">
    <source>
        <dbReference type="EMBL" id="KAK9107543.1"/>
    </source>
</evidence>
<protein>
    <submittedName>
        <fullName evidence="1">Uncharacterized protein</fullName>
    </submittedName>
</protein>
<dbReference type="EMBL" id="JBBNAF010000010">
    <property type="protein sequence ID" value="KAK9107543.1"/>
    <property type="molecule type" value="Genomic_DNA"/>
</dbReference>
<gene>
    <name evidence="1" type="ORF">Syun_023554</name>
</gene>
<name>A0AAP0FN83_9MAGN</name>